<keyword evidence="2" id="KW-0805">Transcription regulation</keyword>
<evidence type="ECO:0000256" key="3">
    <source>
        <dbReference type="ARBA" id="ARBA00023163"/>
    </source>
</evidence>
<dbReference type="GO" id="GO:0000160">
    <property type="term" value="P:phosphorelay signal transduction system"/>
    <property type="evidence" value="ECO:0007669"/>
    <property type="project" value="UniProtKB-KW"/>
</dbReference>
<keyword evidence="5" id="KW-1185">Reference proteome</keyword>
<dbReference type="EMBL" id="RDQH01000333">
    <property type="protein sequence ID" value="RXH93574.1"/>
    <property type="molecule type" value="Genomic_DNA"/>
</dbReference>
<dbReference type="AlphaFoldDB" id="A0A498JHQ3"/>
<organism evidence="4 5">
    <name type="scientific">Malus domestica</name>
    <name type="common">Apple</name>
    <name type="synonym">Pyrus malus</name>
    <dbReference type="NCBI Taxonomy" id="3750"/>
    <lineage>
        <taxon>Eukaryota</taxon>
        <taxon>Viridiplantae</taxon>
        <taxon>Streptophyta</taxon>
        <taxon>Embryophyta</taxon>
        <taxon>Tracheophyta</taxon>
        <taxon>Spermatophyta</taxon>
        <taxon>Magnoliopsida</taxon>
        <taxon>eudicotyledons</taxon>
        <taxon>Gunneridae</taxon>
        <taxon>Pentapetalae</taxon>
        <taxon>rosids</taxon>
        <taxon>fabids</taxon>
        <taxon>Rosales</taxon>
        <taxon>Rosaceae</taxon>
        <taxon>Amygdaloideae</taxon>
        <taxon>Maleae</taxon>
        <taxon>Malus</taxon>
    </lineage>
</organism>
<proteinExistence type="predicted"/>
<dbReference type="SUPFAM" id="SSF52172">
    <property type="entry name" value="CheY-like"/>
    <property type="match status" value="1"/>
</dbReference>
<comment type="caution">
    <text evidence="4">The sequence shown here is derived from an EMBL/GenBank/DDBJ whole genome shotgun (WGS) entry which is preliminary data.</text>
</comment>
<dbReference type="GO" id="GO:0009736">
    <property type="term" value="P:cytokinin-activated signaling pathway"/>
    <property type="evidence" value="ECO:0007669"/>
    <property type="project" value="InterPro"/>
</dbReference>
<dbReference type="InterPro" id="IPR011006">
    <property type="entry name" value="CheY-like_superfamily"/>
</dbReference>
<sequence>MNDEKAASLESMKNSTPVLEGVNVLAIDGDLACLSLLSRMLCQLGYKVLTKKEDELHLVLTKVYLLDMDKYVLLEKLSSFQITIMSDDDDENAMLVLGGLFKGAVYYLVKPLMMDSLKNQWQFAFINNRDAVINPKEAKGGLD</sequence>
<evidence type="ECO:0000256" key="1">
    <source>
        <dbReference type="ARBA" id="ARBA00023012"/>
    </source>
</evidence>
<gene>
    <name evidence="4" type="ORF">DVH24_014150</name>
</gene>
<dbReference type="InterPro" id="IPR045279">
    <property type="entry name" value="ARR-like"/>
</dbReference>
<dbReference type="PANTHER" id="PTHR43874:SF58">
    <property type="entry name" value="TWO-COMPONENT RESPONSE REGULATOR-LIKE APRR8-RELATED"/>
    <property type="match status" value="1"/>
</dbReference>
<protein>
    <recommendedName>
        <fullName evidence="6">Response regulatory domain-containing protein</fullName>
    </recommendedName>
</protein>
<name>A0A498JHQ3_MALDO</name>
<reference evidence="4 5" key="1">
    <citation type="submission" date="2018-10" db="EMBL/GenBank/DDBJ databases">
        <title>A high-quality apple genome assembly.</title>
        <authorList>
            <person name="Hu J."/>
        </authorList>
    </citation>
    <scope>NUCLEOTIDE SEQUENCE [LARGE SCALE GENOMIC DNA]</scope>
    <source>
        <strain evidence="5">cv. HFTH1</strain>
        <tissue evidence="4">Young leaf</tissue>
    </source>
</reference>
<keyword evidence="1" id="KW-0902">Two-component regulatory system</keyword>
<keyword evidence="3" id="KW-0804">Transcription</keyword>
<dbReference type="Proteomes" id="UP000290289">
    <property type="component" value="Chromosome 7"/>
</dbReference>
<dbReference type="PANTHER" id="PTHR43874">
    <property type="entry name" value="TWO-COMPONENT RESPONSE REGULATOR"/>
    <property type="match status" value="1"/>
</dbReference>
<accession>A0A498JHQ3</accession>
<evidence type="ECO:0000313" key="4">
    <source>
        <dbReference type="EMBL" id="RXH93574.1"/>
    </source>
</evidence>
<evidence type="ECO:0000313" key="5">
    <source>
        <dbReference type="Proteomes" id="UP000290289"/>
    </source>
</evidence>
<dbReference type="Gene3D" id="3.40.50.2300">
    <property type="match status" value="1"/>
</dbReference>
<evidence type="ECO:0000256" key="2">
    <source>
        <dbReference type="ARBA" id="ARBA00023015"/>
    </source>
</evidence>
<evidence type="ECO:0008006" key="6">
    <source>
        <dbReference type="Google" id="ProtNLM"/>
    </source>
</evidence>